<dbReference type="AlphaFoldDB" id="A0A5A7QS75"/>
<dbReference type="GO" id="GO:0005840">
    <property type="term" value="C:ribosome"/>
    <property type="evidence" value="ECO:0007669"/>
    <property type="project" value="UniProtKB-KW"/>
</dbReference>
<dbReference type="Proteomes" id="UP000325081">
    <property type="component" value="Unassembled WGS sequence"/>
</dbReference>
<gene>
    <name evidence="1" type="ORF">STAS_25362</name>
</gene>
<evidence type="ECO:0000313" key="2">
    <source>
        <dbReference type="Proteomes" id="UP000325081"/>
    </source>
</evidence>
<protein>
    <submittedName>
        <fullName evidence="1">50S ribosomal protein L24</fullName>
    </submittedName>
</protein>
<reference evidence="2" key="1">
    <citation type="journal article" date="2019" name="Curr. Biol.">
        <title>Genome Sequence of Striga asiatica Provides Insight into the Evolution of Plant Parasitism.</title>
        <authorList>
            <person name="Yoshida S."/>
            <person name="Kim S."/>
            <person name="Wafula E.K."/>
            <person name="Tanskanen J."/>
            <person name="Kim Y.M."/>
            <person name="Honaas L."/>
            <person name="Yang Z."/>
            <person name="Spallek T."/>
            <person name="Conn C.E."/>
            <person name="Ichihashi Y."/>
            <person name="Cheong K."/>
            <person name="Cui S."/>
            <person name="Der J.P."/>
            <person name="Gundlach H."/>
            <person name="Jiao Y."/>
            <person name="Hori C."/>
            <person name="Ishida J.K."/>
            <person name="Kasahara H."/>
            <person name="Kiba T."/>
            <person name="Kim M.S."/>
            <person name="Koo N."/>
            <person name="Laohavisit A."/>
            <person name="Lee Y.H."/>
            <person name="Lumba S."/>
            <person name="McCourt P."/>
            <person name="Mortimer J.C."/>
            <person name="Mutuku J.M."/>
            <person name="Nomura T."/>
            <person name="Sasaki-Sekimoto Y."/>
            <person name="Seto Y."/>
            <person name="Wang Y."/>
            <person name="Wakatake T."/>
            <person name="Sakakibara H."/>
            <person name="Demura T."/>
            <person name="Yamaguchi S."/>
            <person name="Yoneyama K."/>
            <person name="Manabe R.I."/>
            <person name="Nelson D.C."/>
            <person name="Schulman A.H."/>
            <person name="Timko M.P."/>
            <person name="dePamphilis C.W."/>
            <person name="Choi D."/>
            <person name="Shirasu K."/>
        </authorList>
    </citation>
    <scope>NUCLEOTIDE SEQUENCE [LARGE SCALE GENOMIC DNA]</scope>
    <source>
        <strain evidence="2">cv. UVA1</strain>
    </source>
</reference>
<comment type="caution">
    <text evidence="1">The sequence shown here is derived from an EMBL/GenBank/DDBJ whole genome shotgun (WGS) entry which is preliminary data.</text>
</comment>
<keyword evidence="1" id="KW-0687">Ribonucleoprotein</keyword>
<sequence length="213" mass="24565">MGPGQCSGPQARLARYILSRTTFVVKYINSCKQQQKPPPNLSSHITISLSEERINLVSHDTTPVINPPANFSRAARRKRAHGLVQAARALFRREVHGALRHPVQRLVPTLLFRKLDRTFREHLSFSIFGQFLQQFHGSFIKLLRVACTLHVHERERVFRVDSSEKLAIRHLSSYQLIPLRFPGHWVFMRFDVAVLTHAWQSSGPTSPRHWARP</sequence>
<organism evidence="1 2">
    <name type="scientific">Striga asiatica</name>
    <name type="common">Asiatic witchweed</name>
    <name type="synonym">Buchnera asiatica</name>
    <dbReference type="NCBI Taxonomy" id="4170"/>
    <lineage>
        <taxon>Eukaryota</taxon>
        <taxon>Viridiplantae</taxon>
        <taxon>Streptophyta</taxon>
        <taxon>Embryophyta</taxon>
        <taxon>Tracheophyta</taxon>
        <taxon>Spermatophyta</taxon>
        <taxon>Magnoliopsida</taxon>
        <taxon>eudicotyledons</taxon>
        <taxon>Gunneridae</taxon>
        <taxon>Pentapetalae</taxon>
        <taxon>asterids</taxon>
        <taxon>lamiids</taxon>
        <taxon>Lamiales</taxon>
        <taxon>Orobanchaceae</taxon>
        <taxon>Buchnereae</taxon>
        <taxon>Striga</taxon>
    </lineage>
</organism>
<name>A0A5A7QS75_STRAF</name>
<dbReference type="EMBL" id="BKCP01008181">
    <property type="protein sequence ID" value="GER48215.1"/>
    <property type="molecule type" value="Genomic_DNA"/>
</dbReference>
<accession>A0A5A7QS75</accession>
<keyword evidence="1" id="KW-0689">Ribosomal protein</keyword>
<evidence type="ECO:0000313" key="1">
    <source>
        <dbReference type="EMBL" id="GER48215.1"/>
    </source>
</evidence>
<keyword evidence="2" id="KW-1185">Reference proteome</keyword>
<proteinExistence type="predicted"/>